<dbReference type="PANTHER" id="PTHR47235:SF1">
    <property type="entry name" value="BLR6548 PROTEIN"/>
    <property type="match status" value="1"/>
</dbReference>
<dbReference type="InterPro" id="IPR028081">
    <property type="entry name" value="Leu-bd"/>
</dbReference>
<reference evidence="7 8" key="1">
    <citation type="submission" date="2021-06" db="EMBL/GenBank/DDBJ databases">
        <authorList>
            <person name="Grouzdev D.S."/>
            <person name="Koziaeva V."/>
        </authorList>
    </citation>
    <scope>NUCLEOTIDE SEQUENCE [LARGE SCALE GENOMIC DNA]</scope>
    <source>
        <strain evidence="7 8">22</strain>
    </source>
</reference>
<dbReference type="PRINTS" id="PR00337">
    <property type="entry name" value="LEUILEVALBP"/>
</dbReference>
<evidence type="ECO:0000256" key="1">
    <source>
        <dbReference type="ARBA" id="ARBA00010062"/>
    </source>
</evidence>
<sequence>MKTIASAVLGMLVAGPALAADPGVTDTTIKIGDVNIMTGPAAFVGRGFSVGSKVAAEEVNAAGGINGRKIVVITEDDGYVPARSFQALTKLLEVDQIFALNGTSGTANVLAMMPLITEHKLPTVVSQAPAPVVYNPVRPTVFTFGATYENAFYAQLKYIHQKMAKPDAVYGLVRQDDDFGKDIEVGFDRAVKDFNLKAPVRIRFKKGTTNFSAEVAQMKQAGVTVLANGGIFAGAANILSEARKLDMPLIPAEVWSEGIPASAALLAPAGYDYLVGDYVSLSGPANEKFRELAKKYVSEDELKNISRYTYASYIGMKALIEAMRQCGKDLTRACTVEKLRTLKGLDTGGLSAPVDFTNEKQLSGTAVAVYQYDIKSATFKPLTGFEQY</sequence>
<feature type="chain" id="PRO_5037146257" evidence="5">
    <location>
        <begin position="20"/>
        <end position="388"/>
    </location>
</feature>
<evidence type="ECO:0000256" key="2">
    <source>
        <dbReference type="ARBA" id="ARBA00022448"/>
    </source>
</evidence>
<accession>A0A947D8F4</accession>
<dbReference type="RefSeq" id="WP_261971405.1">
    <property type="nucleotide sequence ID" value="NZ_JAHHZF010000016.1"/>
</dbReference>
<dbReference type="Pfam" id="PF13458">
    <property type="entry name" value="Peripla_BP_6"/>
    <property type="match status" value="1"/>
</dbReference>
<dbReference type="PANTHER" id="PTHR47235">
    <property type="entry name" value="BLR6548 PROTEIN"/>
    <property type="match status" value="1"/>
</dbReference>
<dbReference type="SUPFAM" id="SSF53822">
    <property type="entry name" value="Periplasmic binding protein-like I"/>
    <property type="match status" value="1"/>
</dbReference>
<dbReference type="InterPro" id="IPR028082">
    <property type="entry name" value="Peripla_BP_I"/>
</dbReference>
<keyword evidence="3 5" id="KW-0732">Signal</keyword>
<comment type="similarity">
    <text evidence="1">Belongs to the leucine-binding protein family.</text>
</comment>
<name>A0A947D8F4_9HYPH</name>
<dbReference type="CDD" id="cd06343">
    <property type="entry name" value="PBP1_ABC_ligand_binding-like"/>
    <property type="match status" value="1"/>
</dbReference>
<proteinExistence type="inferred from homology"/>
<dbReference type="EMBL" id="JAHHZF010000016">
    <property type="protein sequence ID" value="MBT9292906.1"/>
    <property type="molecule type" value="Genomic_DNA"/>
</dbReference>
<dbReference type="AlphaFoldDB" id="A0A947D8F4"/>
<feature type="domain" description="Leucine-binding protein" evidence="6">
    <location>
        <begin position="28"/>
        <end position="373"/>
    </location>
</feature>
<feature type="signal peptide" evidence="5">
    <location>
        <begin position="1"/>
        <end position="19"/>
    </location>
</feature>
<evidence type="ECO:0000259" key="6">
    <source>
        <dbReference type="Pfam" id="PF13458"/>
    </source>
</evidence>
<dbReference type="GO" id="GO:0006865">
    <property type="term" value="P:amino acid transport"/>
    <property type="evidence" value="ECO:0007669"/>
    <property type="project" value="UniProtKB-KW"/>
</dbReference>
<keyword evidence="8" id="KW-1185">Reference proteome</keyword>
<protein>
    <submittedName>
        <fullName evidence="7">ABC transporter substrate-binding protein</fullName>
    </submittedName>
</protein>
<dbReference type="InterPro" id="IPR000709">
    <property type="entry name" value="Leu_Ile_Val-bd"/>
</dbReference>
<dbReference type="Gene3D" id="3.40.50.2300">
    <property type="match status" value="2"/>
</dbReference>
<organism evidence="7 8">
    <name type="scientific">Prosthecodimorpha staleyi</name>
    <dbReference type="NCBI Taxonomy" id="2840188"/>
    <lineage>
        <taxon>Bacteria</taxon>
        <taxon>Pseudomonadati</taxon>
        <taxon>Pseudomonadota</taxon>
        <taxon>Alphaproteobacteria</taxon>
        <taxon>Hyphomicrobiales</taxon>
        <taxon>Ancalomicrobiaceae</taxon>
        <taxon>Prosthecodimorpha</taxon>
    </lineage>
</organism>
<evidence type="ECO:0000256" key="3">
    <source>
        <dbReference type="ARBA" id="ARBA00022729"/>
    </source>
</evidence>
<evidence type="ECO:0000313" key="8">
    <source>
        <dbReference type="Proteomes" id="UP000766595"/>
    </source>
</evidence>
<evidence type="ECO:0000256" key="5">
    <source>
        <dbReference type="SAM" id="SignalP"/>
    </source>
</evidence>
<keyword evidence="4" id="KW-0029">Amino-acid transport</keyword>
<gene>
    <name evidence="7" type="ORF">KL771_25820</name>
</gene>
<comment type="caution">
    <text evidence="7">The sequence shown here is derived from an EMBL/GenBank/DDBJ whole genome shotgun (WGS) entry which is preliminary data.</text>
</comment>
<evidence type="ECO:0000256" key="4">
    <source>
        <dbReference type="ARBA" id="ARBA00022970"/>
    </source>
</evidence>
<dbReference type="Proteomes" id="UP000766595">
    <property type="component" value="Unassembled WGS sequence"/>
</dbReference>
<evidence type="ECO:0000313" key="7">
    <source>
        <dbReference type="EMBL" id="MBT9292906.1"/>
    </source>
</evidence>
<keyword evidence="2" id="KW-0813">Transport</keyword>